<dbReference type="InterPro" id="IPR011706">
    <property type="entry name" value="Cu-oxidase_C"/>
</dbReference>
<feature type="binding site" description="type 1 copper site" evidence="10">
    <location>
        <position position="157"/>
    </location>
    <ligand>
        <name>Cu cation</name>
        <dbReference type="ChEBI" id="CHEBI:23378"/>
        <label>1</label>
    </ligand>
</feature>
<evidence type="ECO:0000259" key="11">
    <source>
        <dbReference type="Pfam" id="PF07731"/>
    </source>
</evidence>
<dbReference type="PRINTS" id="PR00695">
    <property type="entry name" value="CUNO2RDTASE"/>
</dbReference>
<dbReference type="Gene3D" id="2.60.40.420">
    <property type="entry name" value="Cupredoxins - blue copper proteins"/>
    <property type="match status" value="2"/>
</dbReference>
<evidence type="ECO:0000256" key="5">
    <source>
        <dbReference type="ARBA" id="ARBA00022723"/>
    </source>
</evidence>
<name>A0A484IHI7_9ARCH</name>
<dbReference type="PANTHER" id="PTHR11709:SF394">
    <property type="entry name" value="FI03373P-RELATED"/>
    <property type="match status" value="1"/>
</dbReference>
<comment type="cofactor">
    <cofactor evidence="10">
        <name>Cu(2+)</name>
        <dbReference type="ChEBI" id="CHEBI:29036"/>
    </cofactor>
</comment>
<feature type="binding site" description="type 1 copper site" evidence="10">
    <location>
        <position position="296"/>
    </location>
    <ligand>
        <name>Cu cation</name>
        <dbReference type="ChEBI" id="CHEBI:23378"/>
        <label>1</label>
    </ligand>
</feature>
<accession>A0A484IHI7</accession>
<dbReference type="KEGG" id="nfn:NFRAN_2792"/>
<evidence type="ECO:0000256" key="1">
    <source>
        <dbReference type="ARBA" id="ARBA00001960"/>
    </source>
</evidence>
<evidence type="ECO:0000313" key="13">
    <source>
        <dbReference type="EMBL" id="VFJ15115.1"/>
    </source>
</evidence>
<keyword evidence="5 10" id="KW-0479">Metal-binding</keyword>
<feature type="domain" description="Plastocyanin-like" evidence="11">
    <location>
        <begin position="204"/>
        <end position="296"/>
    </location>
</feature>
<evidence type="ECO:0000256" key="10">
    <source>
        <dbReference type="PIRSR" id="PIRSR601287-1"/>
    </source>
</evidence>
<comment type="cofactor">
    <cofactor evidence="1 10">
        <name>Cu(+)</name>
        <dbReference type="ChEBI" id="CHEBI:49552"/>
    </cofactor>
</comment>
<dbReference type="InterPro" id="IPR011707">
    <property type="entry name" value="Cu-oxidase-like_N"/>
</dbReference>
<keyword evidence="6" id="KW-0677">Repeat</keyword>
<sequence>MDNMFPTISTHRTKAIILIVMISFSFFALSDSLENKSVASKAVISNTNQTSTATKTNQTNPNTKEFTLVAKETMLDISPSKKIKAWTYNGTIPGPTLRVTEGDKVIVHFINELDLPHTIHFHGGHNGTMDGVFEIVPPNKTFTYEFTAAPSGALMYHCHVMPVVEHVRMGLYGAFIVDPKTPLPPAKEFVIVFGDYDTKDIHTSDPESAFYNGYENIYYDNPLPVYTNETVRVYMINLSQLPAYGYHIHGTLFKTWISGIWMNDPVHTQTYATSSGDAAIFEMEWPWEGKYVFHQHGIPEDRGAMGFFNVTQPVPGLIDGKDIAISKPVSMIDWQENLTKVLQNATID</sequence>
<evidence type="ECO:0000256" key="9">
    <source>
        <dbReference type="ARBA" id="ARBA00049340"/>
    </source>
</evidence>
<dbReference type="Proteomes" id="UP000294299">
    <property type="component" value="Chromosome NFRAN"/>
</dbReference>
<evidence type="ECO:0000256" key="6">
    <source>
        <dbReference type="ARBA" id="ARBA00022737"/>
    </source>
</evidence>
<feature type="binding site" description="type 1 copper site" evidence="10">
    <location>
        <position position="158"/>
    </location>
    <ligand>
        <name>Cu cation</name>
        <dbReference type="ChEBI" id="CHEBI:23378"/>
        <label>1</label>
    </ligand>
</feature>
<evidence type="ECO:0000256" key="3">
    <source>
        <dbReference type="ARBA" id="ARBA00011882"/>
    </source>
</evidence>
<evidence type="ECO:0000256" key="8">
    <source>
        <dbReference type="ARBA" id="ARBA00023008"/>
    </source>
</evidence>
<keyword evidence="8 10" id="KW-0186">Copper</keyword>
<dbReference type="Pfam" id="PF07731">
    <property type="entry name" value="Cu-oxidase_2"/>
    <property type="match status" value="1"/>
</dbReference>
<dbReference type="PANTHER" id="PTHR11709">
    <property type="entry name" value="MULTI-COPPER OXIDASE"/>
    <property type="match status" value="1"/>
</dbReference>
<evidence type="ECO:0000259" key="12">
    <source>
        <dbReference type="Pfam" id="PF07732"/>
    </source>
</evidence>
<dbReference type="CDD" id="cd11024">
    <property type="entry name" value="CuRO_1_2DMCO_NIR_like"/>
    <property type="match status" value="1"/>
</dbReference>
<organism evidence="13 14">
    <name type="scientific">Candidatus Nitrosocosmicus franklandianus</name>
    <dbReference type="NCBI Taxonomy" id="1798806"/>
    <lineage>
        <taxon>Archaea</taxon>
        <taxon>Nitrososphaerota</taxon>
        <taxon>Nitrososphaeria</taxon>
        <taxon>Nitrososphaerales</taxon>
        <taxon>Nitrososphaeraceae</taxon>
        <taxon>Candidatus Nitrosocosmicus</taxon>
    </lineage>
</organism>
<evidence type="ECO:0000256" key="7">
    <source>
        <dbReference type="ARBA" id="ARBA00023002"/>
    </source>
</evidence>
<comment type="subunit">
    <text evidence="2">Homotrimer.</text>
</comment>
<comment type="catalytic activity">
    <reaction evidence="9">
        <text>nitric oxide + Fe(III)-[cytochrome c] + H2O = Fe(II)-[cytochrome c] + nitrite + 2 H(+)</text>
        <dbReference type="Rhea" id="RHEA:15233"/>
        <dbReference type="Rhea" id="RHEA-COMP:10350"/>
        <dbReference type="Rhea" id="RHEA-COMP:14399"/>
        <dbReference type="ChEBI" id="CHEBI:15377"/>
        <dbReference type="ChEBI" id="CHEBI:15378"/>
        <dbReference type="ChEBI" id="CHEBI:16301"/>
        <dbReference type="ChEBI" id="CHEBI:16480"/>
        <dbReference type="ChEBI" id="CHEBI:29033"/>
        <dbReference type="ChEBI" id="CHEBI:29034"/>
        <dbReference type="EC" id="1.7.2.1"/>
    </reaction>
</comment>
<dbReference type="InterPro" id="IPR008972">
    <property type="entry name" value="Cupredoxin"/>
</dbReference>
<dbReference type="InterPro" id="IPR045087">
    <property type="entry name" value="Cu-oxidase_fam"/>
</dbReference>
<dbReference type="AlphaFoldDB" id="A0A484IHI7"/>
<dbReference type="GO" id="GO:0005507">
    <property type="term" value="F:copper ion binding"/>
    <property type="evidence" value="ECO:0007669"/>
    <property type="project" value="InterPro"/>
</dbReference>
<dbReference type="SMR" id="A0A484IHI7"/>
<dbReference type="InterPro" id="IPR001287">
    <property type="entry name" value="NO2-reductase_Cu"/>
</dbReference>
<evidence type="ECO:0000256" key="4">
    <source>
        <dbReference type="ARBA" id="ARBA00017290"/>
    </source>
</evidence>
<dbReference type="SUPFAM" id="SSF49503">
    <property type="entry name" value="Cupredoxins"/>
    <property type="match status" value="2"/>
</dbReference>
<dbReference type="EC" id="1.7.2.1" evidence="3"/>
<dbReference type="GO" id="GO:0050421">
    <property type="term" value="F:nitrite reductase (NO-forming) activity"/>
    <property type="evidence" value="ECO:0007669"/>
    <property type="project" value="UniProtKB-EC"/>
</dbReference>
<feature type="binding site" description="type 1 copper site" evidence="10">
    <location>
        <position position="117"/>
    </location>
    <ligand>
        <name>Cu cation</name>
        <dbReference type="ChEBI" id="CHEBI:23378"/>
        <label>1</label>
    </ligand>
</feature>
<gene>
    <name evidence="13" type="ORF">NFRAN_2792</name>
</gene>
<evidence type="ECO:0000256" key="2">
    <source>
        <dbReference type="ARBA" id="ARBA00011233"/>
    </source>
</evidence>
<feature type="binding site" description="type 1 copper site" evidence="10">
    <location>
        <position position="122"/>
    </location>
    <ligand>
        <name>Cu cation</name>
        <dbReference type="ChEBI" id="CHEBI:23378"/>
        <label>1</label>
    </ligand>
</feature>
<proteinExistence type="predicted"/>
<feature type="domain" description="Plastocyanin-like" evidence="12">
    <location>
        <begin position="78"/>
        <end position="180"/>
    </location>
</feature>
<dbReference type="EMBL" id="LR216287">
    <property type="protein sequence ID" value="VFJ15115.1"/>
    <property type="molecule type" value="Genomic_DNA"/>
</dbReference>
<evidence type="ECO:0000313" key="14">
    <source>
        <dbReference type="Proteomes" id="UP000294299"/>
    </source>
</evidence>
<keyword evidence="14" id="KW-1185">Reference proteome</keyword>
<feature type="binding site" description="type 1 copper site" evidence="10">
    <location>
        <position position="166"/>
    </location>
    <ligand>
        <name>Cu cation</name>
        <dbReference type="ChEBI" id="CHEBI:23378"/>
        <label>1</label>
    </ligand>
</feature>
<dbReference type="Pfam" id="PF07732">
    <property type="entry name" value="Cu-oxidase_3"/>
    <property type="match status" value="1"/>
</dbReference>
<protein>
    <recommendedName>
        <fullName evidence="4">Copper-containing nitrite reductase</fullName>
        <ecNumber evidence="3">1.7.2.1</ecNumber>
    </recommendedName>
</protein>
<keyword evidence="7" id="KW-0560">Oxidoreductase</keyword>
<reference evidence="13 14" key="1">
    <citation type="submission" date="2019-02" db="EMBL/GenBank/DDBJ databases">
        <authorList>
            <person name="Lehtovirta-Morley E L."/>
        </authorList>
    </citation>
    <scope>NUCLEOTIDE SEQUENCE [LARGE SCALE GENOMIC DNA]</scope>
    <source>
        <strain evidence="13">NFRAN1</strain>
    </source>
</reference>